<name>A0A150AY62_BACCE</name>
<evidence type="ECO:0000256" key="1">
    <source>
        <dbReference type="SAM" id="Phobius"/>
    </source>
</evidence>
<dbReference type="RefSeq" id="WP_001255351.1">
    <property type="nucleotide sequence ID" value="NZ_CP065881.1"/>
</dbReference>
<gene>
    <name evidence="2" type="ORF">AT274_05540</name>
</gene>
<dbReference type="Proteomes" id="UP000075591">
    <property type="component" value="Unassembled WGS sequence"/>
</dbReference>
<evidence type="ECO:0000313" key="3">
    <source>
        <dbReference type="Proteomes" id="UP000075591"/>
    </source>
</evidence>
<protein>
    <recommendedName>
        <fullName evidence="4">Group-specific protein</fullName>
    </recommendedName>
</protein>
<feature type="transmembrane region" description="Helical" evidence="1">
    <location>
        <begin position="34"/>
        <end position="55"/>
    </location>
</feature>
<dbReference type="AlphaFoldDB" id="A0A150AY62"/>
<dbReference type="EMBL" id="LOMT01000128">
    <property type="protein sequence ID" value="KXX89098.1"/>
    <property type="molecule type" value="Genomic_DNA"/>
</dbReference>
<organism evidence="2 3">
    <name type="scientific">Bacillus cereus</name>
    <dbReference type="NCBI Taxonomy" id="1396"/>
    <lineage>
        <taxon>Bacteria</taxon>
        <taxon>Bacillati</taxon>
        <taxon>Bacillota</taxon>
        <taxon>Bacilli</taxon>
        <taxon>Bacillales</taxon>
        <taxon>Bacillaceae</taxon>
        <taxon>Bacillus</taxon>
        <taxon>Bacillus cereus group</taxon>
    </lineage>
</organism>
<evidence type="ECO:0000313" key="2">
    <source>
        <dbReference type="EMBL" id="KXX89098.1"/>
    </source>
</evidence>
<keyword evidence="1" id="KW-0472">Membrane</keyword>
<sequence>MRRVTQVVICIAAVLLITLAMINGETWKDKIVISLAVLIFTGFSLVWNSFVINLMEKVNKKRGNK</sequence>
<dbReference type="PATRIC" id="fig|1396.432.peg.767"/>
<keyword evidence="1" id="KW-1133">Transmembrane helix</keyword>
<reference evidence="2 3" key="1">
    <citation type="submission" date="2015-12" db="EMBL/GenBank/DDBJ databases">
        <title>Bacillus cereus Group isolate.</title>
        <authorList>
            <person name="Kovac J."/>
        </authorList>
    </citation>
    <scope>NUCLEOTIDE SEQUENCE [LARGE SCALE GENOMIC DNA]</scope>
    <source>
        <strain evidence="2 3">FSL W8-0275</strain>
    </source>
</reference>
<accession>A0A150AY62</accession>
<comment type="caution">
    <text evidence="2">The sequence shown here is derived from an EMBL/GenBank/DDBJ whole genome shotgun (WGS) entry which is preliminary data.</text>
</comment>
<evidence type="ECO:0008006" key="4">
    <source>
        <dbReference type="Google" id="ProtNLM"/>
    </source>
</evidence>
<proteinExistence type="predicted"/>
<keyword evidence="1" id="KW-0812">Transmembrane</keyword>